<proteinExistence type="predicted"/>
<gene>
    <name evidence="1" type="ORF">H6P81_003464</name>
</gene>
<evidence type="ECO:0000313" key="1">
    <source>
        <dbReference type="EMBL" id="KAG9458956.1"/>
    </source>
</evidence>
<dbReference type="Proteomes" id="UP000825729">
    <property type="component" value="Unassembled WGS sequence"/>
</dbReference>
<comment type="caution">
    <text evidence="1">The sequence shown here is derived from an EMBL/GenBank/DDBJ whole genome shotgun (WGS) entry which is preliminary data.</text>
</comment>
<reference evidence="1 2" key="1">
    <citation type="submission" date="2021-07" db="EMBL/GenBank/DDBJ databases">
        <title>The Aristolochia fimbriata genome: insights into angiosperm evolution, floral development and chemical biosynthesis.</title>
        <authorList>
            <person name="Jiao Y."/>
        </authorList>
    </citation>
    <scope>NUCLEOTIDE SEQUENCE [LARGE SCALE GENOMIC DNA]</scope>
    <source>
        <strain evidence="1">IBCAS-2021</strain>
        <tissue evidence="1">Leaf</tissue>
    </source>
</reference>
<name>A0AAV7FGF9_ARIFI</name>
<dbReference type="AlphaFoldDB" id="A0AAV7FGF9"/>
<accession>A0AAV7FGF9</accession>
<dbReference type="EMBL" id="JAINDJ010000002">
    <property type="protein sequence ID" value="KAG9458956.1"/>
    <property type="molecule type" value="Genomic_DNA"/>
</dbReference>
<sequence length="85" mass="9902">MCFASSLDRRWIERAALRTLSFRPTSLVLERSSTTVLFIFFSWRFADRYCRPTISSSPCTFNSREHGHLGCLNFQKDAAVVLFLY</sequence>
<protein>
    <submittedName>
        <fullName evidence="1">Uncharacterized protein</fullName>
    </submittedName>
</protein>
<keyword evidence="2" id="KW-1185">Reference proteome</keyword>
<evidence type="ECO:0000313" key="2">
    <source>
        <dbReference type="Proteomes" id="UP000825729"/>
    </source>
</evidence>
<organism evidence="1 2">
    <name type="scientific">Aristolochia fimbriata</name>
    <name type="common">White veined hardy Dutchman's pipe vine</name>
    <dbReference type="NCBI Taxonomy" id="158543"/>
    <lineage>
        <taxon>Eukaryota</taxon>
        <taxon>Viridiplantae</taxon>
        <taxon>Streptophyta</taxon>
        <taxon>Embryophyta</taxon>
        <taxon>Tracheophyta</taxon>
        <taxon>Spermatophyta</taxon>
        <taxon>Magnoliopsida</taxon>
        <taxon>Magnoliidae</taxon>
        <taxon>Piperales</taxon>
        <taxon>Aristolochiaceae</taxon>
        <taxon>Aristolochia</taxon>
    </lineage>
</organism>